<protein>
    <submittedName>
        <fullName evidence="2">SCP2 domain-containing protein</fullName>
    </submittedName>
</protein>
<organism evidence="2 3">
    <name type="scientific">Pseudoalteromonas fenneropenaei</name>
    <dbReference type="NCBI Taxonomy" id="1737459"/>
    <lineage>
        <taxon>Bacteria</taxon>
        <taxon>Pseudomonadati</taxon>
        <taxon>Pseudomonadota</taxon>
        <taxon>Gammaproteobacteria</taxon>
        <taxon>Alteromonadales</taxon>
        <taxon>Pseudoalteromonadaceae</taxon>
        <taxon>Pseudoalteromonas</taxon>
    </lineage>
</organism>
<sequence>MISLNAIFKHNVPQLFTPKWLKRLTYFTPTETLKWLAEQRLNALFKAQIQAGELDFLRHQSVCIEVSNLPLFLFVSLDGTTLQVIVVKSPFVATNMMRCDGKLSGDSDSFLELIAGHCDPDTLFFRRKLSIAGDTELCLTFKNWLDTQDPAGLIPANVYQSIQHYVAQHA</sequence>
<evidence type="ECO:0000313" key="3">
    <source>
        <dbReference type="Proteomes" id="UP001595453"/>
    </source>
</evidence>
<dbReference type="RefSeq" id="WP_377123724.1">
    <property type="nucleotide sequence ID" value="NZ_JBHRSD010000015.1"/>
</dbReference>
<dbReference type="InterPro" id="IPR036527">
    <property type="entry name" value="SCP2_sterol-bd_dom_sf"/>
</dbReference>
<proteinExistence type="predicted"/>
<comment type="caution">
    <text evidence="2">The sequence shown here is derived from an EMBL/GenBank/DDBJ whole genome shotgun (WGS) entry which is preliminary data.</text>
</comment>
<gene>
    <name evidence="2" type="ORF">ACFOEE_09875</name>
</gene>
<dbReference type="SUPFAM" id="SSF55718">
    <property type="entry name" value="SCP-like"/>
    <property type="match status" value="1"/>
</dbReference>
<evidence type="ECO:0000313" key="2">
    <source>
        <dbReference type="EMBL" id="MFC3032826.1"/>
    </source>
</evidence>
<evidence type="ECO:0000259" key="1">
    <source>
        <dbReference type="Pfam" id="PF02036"/>
    </source>
</evidence>
<keyword evidence="3" id="KW-1185">Reference proteome</keyword>
<dbReference type="Proteomes" id="UP001595453">
    <property type="component" value="Unassembled WGS sequence"/>
</dbReference>
<dbReference type="Pfam" id="PF02036">
    <property type="entry name" value="SCP2"/>
    <property type="match status" value="1"/>
</dbReference>
<accession>A0ABV7CJS9</accession>
<feature type="domain" description="SCP2" evidence="1">
    <location>
        <begin position="42"/>
        <end position="146"/>
    </location>
</feature>
<dbReference type="Gene3D" id="3.30.1050.10">
    <property type="entry name" value="SCP2 sterol-binding domain"/>
    <property type="match status" value="1"/>
</dbReference>
<reference evidence="3" key="1">
    <citation type="journal article" date="2019" name="Int. J. Syst. Evol. Microbiol.">
        <title>The Global Catalogue of Microorganisms (GCM) 10K type strain sequencing project: providing services to taxonomists for standard genome sequencing and annotation.</title>
        <authorList>
            <consortium name="The Broad Institute Genomics Platform"/>
            <consortium name="The Broad Institute Genome Sequencing Center for Infectious Disease"/>
            <person name="Wu L."/>
            <person name="Ma J."/>
        </authorList>
    </citation>
    <scope>NUCLEOTIDE SEQUENCE [LARGE SCALE GENOMIC DNA]</scope>
    <source>
        <strain evidence="3">KCTC 42730</strain>
    </source>
</reference>
<dbReference type="InterPro" id="IPR003033">
    <property type="entry name" value="SCP2_sterol-bd_dom"/>
</dbReference>
<name>A0ABV7CJS9_9GAMM</name>
<dbReference type="EMBL" id="JBHRSD010000015">
    <property type="protein sequence ID" value="MFC3032826.1"/>
    <property type="molecule type" value="Genomic_DNA"/>
</dbReference>